<evidence type="ECO:0000313" key="2">
    <source>
        <dbReference type="EMBL" id="MDQ2090476.1"/>
    </source>
</evidence>
<dbReference type="AlphaFoldDB" id="A0AAE3WCK7"/>
<keyword evidence="3" id="KW-1185">Reference proteome</keyword>
<dbReference type="RefSeq" id="WP_306735755.1">
    <property type="nucleotide sequence ID" value="NZ_JANHAX010000003.1"/>
</dbReference>
<organism evidence="2 3">
    <name type="scientific">Marimonas arenosa</name>
    <dbReference type="NCBI Taxonomy" id="1795305"/>
    <lineage>
        <taxon>Bacteria</taxon>
        <taxon>Pseudomonadati</taxon>
        <taxon>Pseudomonadota</taxon>
        <taxon>Alphaproteobacteria</taxon>
        <taxon>Rhodobacterales</taxon>
        <taxon>Paracoccaceae</taxon>
        <taxon>Marimonas</taxon>
    </lineage>
</organism>
<reference evidence="2" key="2">
    <citation type="submission" date="2023-02" db="EMBL/GenBank/DDBJ databases">
        <title>'Rhodoalgimonas zhirmunskyi' gen. nov., isolated from a red alga.</title>
        <authorList>
            <person name="Nedashkovskaya O.I."/>
            <person name="Otstavnykh N.Y."/>
            <person name="Bystritskaya E.P."/>
            <person name="Balabanova L.A."/>
            <person name="Isaeva M.P."/>
        </authorList>
    </citation>
    <scope>NUCLEOTIDE SEQUENCE</scope>
    <source>
        <strain evidence="2">KCTC 52189</strain>
    </source>
</reference>
<evidence type="ECO:0000313" key="3">
    <source>
        <dbReference type="Proteomes" id="UP001226762"/>
    </source>
</evidence>
<protein>
    <recommendedName>
        <fullName evidence="4">Secreted protein</fullName>
    </recommendedName>
</protein>
<reference evidence="2" key="1">
    <citation type="submission" date="2022-07" db="EMBL/GenBank/DDBJ databases">
        <authorList>
            <person name="Otstavnykh N."/>
            <person name="Isaeva M."/>
            <person name="Bystritskaya E."/>
        </authorList>
    </citation>
    <scope>NUCLEOTIDE SEQUENCE</scope>
    <source>
        <strain evidence="2">KCTC 52189</strain>
    </source>
</reference>
<evidence type="ECO:0000256" key="1">
    <source>
        <dbReference type="SAM" id="SignalP"/>
    </source>
</evidence>
<gene>
    <name evidence="2" type="ORF">NO357_11255</name>
</gene>
<dbReference type="EMBL" id="JANHAX010000003">
    <property type="protein sequence ID" value="MDQ2090476.1"/>
    <property type="molecule type" value="Genomic_DNA"/>
</dbReference>
<sequence>MIRSFSISALLMAALALPAQAESPEIVAATAQRVGMGWRIDVTLRHGDTGWEHYADGWEVLDAGGNRLGYRELMHPHVDEQPFTRGLVNVMLPDGIREIHIRARCSENGWARKTVPVALRH</sequence>
<accession>A0AAE3WCK7</accession>
<name>A0AAE3WCK7_9RHOB</name>
<feature type="chain" id="PRO_5042229010" description="Secreted protein" evidence="1">
    <location>
        <begin position="22"/>
        <end position="121"/>
    </location>
</feature>
<evidence type="ECO:0008006" key="4">
    <source>
        <dbReference type="Google" id="ProtNLM"/>
    </source>
</evidence>
<feature type="signal peptide" evidence="1">
    <location>
        <begin position="1"/>
        <end position="21"/>
    </location>
</feature>
<keyword evidence="1" id="KW-0732">Signal</keyword>
<comment type="caution">
    <text evidence="2">The sequence shown here is derived from an EMBL/GenBank/DDBJ whole genome shotgun (WGS) entry which is preliminary data.</text>
</comment>
<proteinExistence type="predicted"/>
<dbReference type="Proteomes" id="UP001226762">
    <property type="component" value="Unassembled WGS sequence"/>
</dbReference>